<evidence type="ECO:0000256" key="1">
    <source>
        <dbReference type="SAM" id="MobiDB-lite"/>
    </source>
</evidence>
<protein>
    <submittedName>
        <fullName evidence="2">Uncharacterized protein</fullName>
    </submittedName>
</protein>
<evidence type="ECO:0000313" key="2">
    <source>
        <dbReference type="EMBL" id="KUL26328.1"/>
    </source>
</evidence>
<dbReference type="EMBL" id="LLZH01000307">
    <property type="protein sequence ID" value="KUL26328.1"/>
    <property type="molecule type" value="Genomic_DNA"/>
</dbReference>
<dbReference type="OrthoDB" id="3380505at2"/>
<feature type="region of interest" description="Disordered" evidence="1">
    <location>
        <begin position="79"/>
        <end position="100"/>
    </location>
</feature>
<dbReference type="RefSeq" id="WP_067702355.1">
    <property type="nucleotide sequence ID" value="NZ_LLZH01000307.1"/>
</dbReference>
<name>A0A101JGE6_9ACTN</name>
<keyword evidence="3" id="KW-1185">Reference proteome</keyword>
<proteinExistence type="predicted"/>
<organism evidence="2 3">
    <name type="scientific">Actinoplanes awajinensis subsp. mycoplanecinus</name>
    <dbReference type="NCBI Taxonomy" id="135947"/>
    <lineage>
        <taxon>Bacteria</taxon>
        <taxon>Bacillati</taxon>
        <taxon>Actinomycetota</taxon>
        <taxon>Actinomycetes</taxon>
        <taxon>Micromonosporales</taxon>
        <taxon>Micromonosporaceae</taxon>
        <taxon>Actinoplanes</taxon>
    </lineage>
</organism>
<comment type="caution">
    <text evidence="2">The sequence shown here is derived from an EMBL/GenBank/DDBJ whole genome shotgun (WGS) entry which is preliminary data.</text>
</comment>
<reference evidence="2 3" key="1">
    <citation type="submission" date="2015-10" db="EMBL/GenBank/DDBJ databases">
        <authorList>
            <person name="Gilbert D.G."/>
        </authorList>
    </citation>
    <scope>NUCLEOTIDE SEQUENCE [LARGE SCALE GENOMIC DNA]</scope>
    <source>
        <strain evidence="2 3">NRRL B-16712</strain>
    </source>
</reference>
<gene>
    <name evidence="2" type="ORF">ADL15_38710</name>
</gene>
<accession>A0A101JGE6</accession>
<sequence length="100" mass="11777">MSRTDKTRPWWVQLVDAPGTTCAPVHDHRWGPCTLPREIEAVRAVPGNRRAGCHWSGTPAYWVRRCESQGYREWSVLRREERRRSRHDARRDLRAGNDID</sequence>
<dbReference type="AlphaFoldDB" id="A0A101JGE6"/>
<evidence type="ECO:0000313" key="3">
    <source>
        <dbReference type="Proteomes" id="UP000053244"/>
    </source>
</evidence>
<dbReference type="Proteomes" id="UP000053244">
    <property type="component" value="Unassembled WGS sequence"/>
</dbReference>